<dbReference type="SUPFAM" id="SSF53850">
    <property type="entry name" value="Periplasmic binding protein-like II"/>
    <property type="match status" value="1"/>
</dbReference>
<keyword evidence="4" id="KW-0564">Palmitate</keyword>
<dbReference type="Proteomes" id="UP000014155">
    <property type="component" value="Unassembled WGS sequence"/>
</dbReference>
<dbReference type="InterPro" id="IPR006059">
    <property type="entry name" value="SBP"/>
</dbReference>
<keyword evidence="5" id="KW-0449">Lipoprotein</keyword>
<evidence type="ECO:0000313" key="8">
    <source>
        <dbReference type="Proteomes" id="UP000014155"/>
    </source>
</evidence>
<evidence type="ECO:0000256" key="1">
    <source>
        <dbReference type="ARBA" id="ARBA00022475"/>
    </source>
</evidence>
<dbReference type="Pfam" id="PF01547">
    <property type="entry name" value="SBP_bac_1"/>
    <property type="match status" value="1"/>
</dbReference>
<dbReference type="AlphaFoldDB" id="S0FIL0"/>
<accession>S0FIL0</accession>
<dbReference type="PANTHER" id="PTHR43649:SF33">
    <property type="entry name" value="POLYGALACTURONAN_RHAMNOGALACTURONAN-BINDING PROTEIN YTCQ"/>
    <property type="match status" value="1"/>
</dbReference>
<dbReference type="InterPro" id="IPR050490">
    <property type="entry name" value="Bact_solute-bd_prot1"/>
</dbReference>
<evidence type="ECO:0000256" key="6">
    <source>
        <dbReference type="SAM" id="SignalP"/>
    </source>
</evidence>
<keyword evidence="7" id="KW-0762">Sugar transport</keyword>
<evidence type="ECO:0000256" key="2">
    <source>
        <dbReference type="ARBA" id="ARBA00022729"/>
    </source>
</evidence>
<keyword evidence="7" id="KW-0813">Transport</keyword>
<dbReference type="PATRIC" id="fig|1195236.3.peg.4365"/>
<evidence type="ECO:0000256" key="4">
    <source>
        <dbReference type="ARBA" id="ARBA00023139"/>
    </source>
</evidence>
<dbReference type="PANTHER" id="PTHR43649">
    <property type="entry name" value="ARABINOSE-BINDING PROTEIN-RELATED"/>
    <property type="match status" value="1"/>
</dbReference>
<dbReference type="STRING" id="1195236.CTER_4193"/>
<comment type="caution">
    <text evidence="7">The sequence shown here is derived from an EMBL/GenBank/DDBJ whole genome shotgun (WGS) entry which is preliminary data.</text>
</comment>
<gene>
    <name evidence="7" type="ORF">CTER_4193</name>
</gene>
<feature type="signal peptide" evidence="6">
    <location>
        <begin position="1"/>
        <end position="25"/>
    </location>
</feature>
<proteinExistence type="predicted"/>
<protein>
    <submittedName>
        <fullName evidence="7">ABC-type sugar transport system, periplasmic component</fullName>
    </submittedName>
</protein>
<keyword evidence="8" id="KW-1185">Reference proteome</keyword>
<keyword evidence="2 6" id="KW-0732">Signal</keyword>
<reference evidence="7 8" key="1">
    <citation type="journal article" date="2013" name="Genome Announc.">
        <title>Draft Genome Sequence of the Cellulolytic, Mesophilic, Anaerobic Bacterium Clostridium termitidis Strain CT1112 (DSM 5398).</title>
        <authorList>
            <person name="Lal S."/>
            <person name="Ramachandran U."/>
            <person name="Zhang X."/>
            <person name="Munir R."/>
            <person name="Sparling R."/>
            <person name="Levin D.B."/>
        </authorList>
    </citation>
    <scope>NUCLEOTIDE SEQUENCE [LARGE SCALE GENOMIC DNA]</scope>
    <source>
        <strain evidence="7 8">CT1112</strain>
    </source>
</reference>
<evidence type="ECO:0000256" key="3">
    <source>
        <dbReference type="ARBA" id="ARBA00023136"/>
    </source>
</evidence>
<dbReference type="Gene3D" id="3.40.190.10">
    <property type="entry name" value="Periplasmic binding protein-like II"/>
    <property type="match status" value="2"/>
</dbReference>
<dbReference type="RefSeq" id="WP_004629002.1">
    <property type="nucleotide sequence ID" value="NZ_AORV01000060.1"/>
</dbReference>
<keyword evidence="1" id="KW-1003">Cell membrane</keyword>
<organism evidence="7 8">
    <name type="scientific">Ruminiclostridium cellobioparum subsp. termitidis CT1112</name>
    <dbReference type="NCBI Taxonomy" id="1195236"/>
    <lineage>
        <taxon>Bacteria</taxon>
        <taxon>Bacillati</taxon>
        <taxon>Bacillota</taxon>
        <taxon>Clostridia</taxon>
        <taxon>Eubacteriales</taxon>
        <taxon>Oscillospiraceae</taxon>
        <taxon>Ruminiclostridium</taxon>
    </lineage>
</organism>
<sequence>MKRNWFRVYSLILVATMIIPLAACGSNTKQNTEVTTSTVAGSTTNNSASGDSSWDKFKGTTLTYWVEFNSSYIQSLEENHVMQEIEKRTGIKINYTIIPSSQVKETFNLMIASGDYPDLISDKEYKGGGLQAVKDGVYLKLNDYITKYAPNYTAVMASNPDIARQSKEDDGTIWSFKILQSSDEPSWAGPVIRKDYLDELGLKMPETIDDWHTALTAFKDKKKVDIPMLLPYTKFNSSEVFAGTYGASTSQFLNKDGKVVYGPTEPGYKDFLTLMNQWYKEGLIDKDFATRDDKSLDAQITSGKAGSCAIAFYGSFAPYELAAKATNSKYDLAPASYPVINKGDDVSKVLHIGNKNWNSKNGDVAISTNCKNIEAAVKWLDYRYSDEGFMLFNYGVEGEGYNWADGALDNKYGPEFFPKGLQEKIKTKHPEFTELLTKNPDGVDFDTAKDKYKGYYIAQLRNPLANVMSNAVYDAMDVWSKPGKDYMFPPVSKTAEEAQVESEIYNQVNTYKDEMTFKFIMGVEPISNFDKYVSQVKSLGIDKLIKAKRDQLDRYLKR</sequence>
<keyword evidence="3" id="KW-0472">Membrane</keyword>
<dbReference type="eggNOG" id="COG1653">
    <property type="taxonomic scope" value="Bacteria"/>
</dbReference>
<name>S0FIL0_RUMCE</name>
<evidence type="ECO:0000313" key="7">
    <source>
        <dbReference type="EMBL" id="EMS69996.1"/>
    </source>
</evidence>
<feature type="chain" id="PRO_5004486867" evidence="6">
    <location>
        <begin position="26"/>
        <end position="558"/>
    </location>
</feature>
<evidence type="ECO:0000256" key="5">
    <source>
        <dbReference type="ARBA" id="ARBA00023288"/>
    </source>
</evidence>
<dbReference type="EMBL" id="AORV01000060">
    <property type="protein sequence ID" value="EMS69996.1"/>
    <property type="molecule type" value="Genomic_DNA"/>
</dbReference>